<dbReference type="InterPro" id="IPR050860">
    <property type="entry name" value="FeoB_GTPase"/>
</dbReference>
<keyword evidence="1" id="KW-1133">Transmembrane helix</keyword>
<feature type="transmembrane region" description="Helical" evidence="1">
    <location>
        <begin position="285"/>
        <end position="305"/>
    </location>
</feature>
<name>A0A3P3ZLE6_9ZZZZ</name>
<dbReference type="CDD" id="cd01879">
    <property type="entry name" value="FeoB"/>
    <property type="match status" value="1"/>
</dbReference>
<feature type="transmembrane region" description="Helical" evidence="1">
    <location>
        <begin position="359"/>
        <end position="385"/>
    </location>
</feature>
<evidence type="ECO:0000256" key="1">
    <source>
        <dbReference type="SAM" id="Phobius"/>
    </source>
</evidence>
<dbReference type="GO" id="GO:0015093">
    <property type="term" value="F:ferrous iron transmembrane transporter activity"/>
    <property type="evidence" value="ECO:0007669"/>
    <property type="project" value="InterPro"/>
</dbReference>
<dbReference type="GO" id="GO:0005525">
    <property type="term" value="F:GTP binding"/>
    <property type="evidence" value="ECO:0007669"/>
    <property type="project" value="InterPro"/>
</dbReference>
<sequence length="621" mass="67235">MSHSTVAALVGAPNCGKTALFNRLTGSHQKVANYAGVTVERKEGSLTSPQGKRIQIVDLPGTYSLTPTSLDESITRRAVLGQLQEETPPELLVCVVDATNLRLHLRLVLELKRLGRPLVLALNMMDLARSHGILIDVPALSRELDLPVVETIAVDSGGAAGLVAFIDQNTPFAVPARTVPWKDPTPQELQSIQLRVRTILAATCDESKRDDHWNERIDRVVMHPLWGMLILALVLFLTFQAVFTWATIPMDLIKGVVGIAVNWVHQILPAGLLRSLLADGVLNGAGSVLMFLPQILILFAFILALEDSGYLPRAAFLLDRVMGTVGLSGRSFIPLLSSFACAIPGIMATRTIQNPRDRLTTILIAPLMTCSARLPVYALLISAFIPNRPVLGLFNLQGVVLFILYCAGIISAMGVALIMKQRARHRYQALMMELPAYRLPNLRNLVMGLVERGALFIMRTGTIILPITIVIWFLSAFPPPPPGLVGPAIRHSFAGMIGQVLGVFFSPIGFNWQICIALIPGMVAREVAVGALGTVYSLSGEGGNSVSEALAPVLAHSWSLPTALALLAWYVYAPQCVATLSAVRRETGSWRIPSLMLVYLFGLAYGAAFITYHVALAFTGA</sequence>
<dbReference type="Pfam" id="PF07664">
    <property type="entry name" value="FeoB_C"/>
    <property type="match status" value="1"/>
</dbReference>
<feature type="transmembrane region" description="Helical" evidence="1">
    <location>
        <begin position="489"/>
        <end position="510"/>
    </location>
</feature>
<evidence type="ECO:0000313" key="3">
    <source>
        <dbReference type="EMBL" id="VAY86647.1"/>
    </source>
</evidence>
<dbReference type="PANTHER" id="PTHR43185:SF1">
    <property type="entry name" value="FE(2+) TRANSPORTER FEOB"/>
    <property type="match status" value="1"/>
</dbReference>
<dbReference type="Pfam" id="PF07670">
    <property type="entry name" value="Gate"/>
    <property type="match status" value="2"/>
</dbReference>
<feature type="transmembrane region" description="Helical" evidence="1">
    <location>
        <begin position="595"/>
        <end position="618"/>
    </location>
</feature>
<dbReference type="Pfam" id="PF02421">
    <property type="entry name" value="FeoB_N"/>
    <property type="match status" value="1"/>
</dbReference>
<gene>
    <name evidence="3" type="primary">feoB</name>
    <name evidence="3" type="ORF">CARN8_1150012</name>
</gene>
<feature type="transmembrane region" description="Helical" evidence="1">
    <location>
        <begin position="325"/>
        <end position="347"/>
    </location>
</feature>
<feature type="transmembrane region" description="Helical" evidence="1">
    <location>
        <begin position="252"/>
        <end position="273"/>
    </location>
</feature>
<keyword evidence="1" id="KW-0472">Membrane</keyword>
<dbReference type="InterPro" id="IPR006073">
    <property type="entry name" value="GTP-bd"/>
</dbReference>
<feature type="transmembrane region" description="Helical" evidence="1">
    <location>
        <begin position="225"/>
        <end position="246"/>
    </location>
</feature>
<dbReference type="InterPro" id="IPR027417">
    <property type="entry name" value="P-loop_NTPase"/>
</dbReference>
<dbReference type="InterPro" id="IPR011640">
    <property type="entry name" value="Fe2_transport_prot_B_C"/>
</dbReference>
<reference evidence="3" key="1">
    <citation type="submission" date="2018-10" db="EMBL/GenBank/DDBJ databases">
        <authorList>
            <person name="Plewniak F."/>
        </authorList>
    </citation>
    <scope>NUCLEOTIDE SEQUENCE</scope>
</reference>
<dbReference type="PROSITE" id="PS51711">
    <property type="entry name" value="G_FEOB"/>
    <property type="match status" value="1"/>
</dbReference>
<feature type="transmembrane region" description="Helical" evidence="1">
    <location>
        <begin position="517"/>
        <end position="538"/>
    </location>
</feature>
<protein>
    <submittedName>
        <fullName evidence="3">Ferrous iron transport protein B</fullName>
    </submittedName>
</protein>
<dbReference type="GO" id="GO:0005886">
    <property type="term" value="C:plasma membrane"/>
    <property type="evidence" value="ECO:0007669"/>
    <property type="project" value="TreeGrafter"/>
</dbReference>
<feature type="transmembrane region" description="Helical" evidence="1">
    <location>
        <begin position="453"/>
        <end position="477"/>
    </location>
</feature>
<dbReference type="InterPro" id="IPR030389">
    <property type="entry name" value="G_FEOB_dom"/>
</dbReference>
<dbReference type="Gene3D" id="3.40.50.300">
    <property type="entry name" value="P-loop containing nucleotide triphosphate hydrolases"/>
    <property type="match status" value="1"/>
</dbReference>
<organism evidence="3">
    <name type="scientific">mine drainage metagenome</name>
    <dbReference type="NCBI Taxonomy" id="410659"/>
    <lineage>
        <taxon>unclassified sequences</taxon>
        <taxon>metagenomes</taxon>
        <taxon>ecological metagenomes</taxon>
    </lineage>
</organism>
<feature type="transmembrane region" description="Helical" evidence="1">
    <location>
        <begin position="558"/>
        <end position="583"/>
    </location>
</feature>
<dbReference type="EMBL" id="UOYP01000019">
    <property type="protein sequence ID" value="VAY86647.1"/>
    <property type="molecule type" value="Genomic_DNA"/>
</dbReference>
<feature type="domain" description="FeoB-type G" evidence="2">
    <location>
        <begin position="4"/>
        <end position="172"/>
    </location>
</feature>
<keyword evidence="1" id="KW-0812">Transmembrane</keyword>
<dbReference type="InterPro" id="IPR011642">
    <property type="entry name" value="Gate_dom"/>
</dbReference>
<dbReference type="PANTHER" id="PTHR43185">
    <property type="entry name" value="FERROUS IRON TRANSPORT PROTEIN B"/>
    <property type="match status" value="1"/>
</dbReference>
<dbReference type="SUPFAM" id="SSF52540">
    <property type="entry name" value="P-loop containing nucleoside triphosphate hydrolases"/>
    <property type="match status" value="1"/>
</dbReference>
<proteinExistence type="predicted"/>
<dbReference type="AlphaFoldDB" id="A0A3P3ZLE6"/>
<feature type="transmembrane region" description="Helical" evidence="1">
    <location>
        <begin position="397"/>
        <end position="418"/>
    </location>
</feature>
<accession>A0A3P3ZLE6</accession>
<evidence type="ECO:0000259" key="2">
    <source>
        <dbReference type="PROSITE" id="PS51711"/>
    </source>
</evidence>
<dbReference type="PRINTS" id="PR00326">
    <property type="entry name" value="GTP1OBG"/>
</dbReference>